<sequence length="48" mass="5594">MDHKKSQGLLTLHTHLISYLLLILHAEHTLAVLHHISSLQDHNPRQWP</sequence>
<gene>
    <name evidence="1" type="ORF">SAMN03080602_00104</name>
</gene>
<protein>
    <submittedName>
        <fullName evidence="1">Uncharacterized protein</fullName>
    </submittedName>
</protein>
<dbReference type="EMBL" id="FXAO01000001">
    <property type="protein sequence ID" value="SMG06338.1"/>
    <property type="molecule type" value="Genomic_DNA"/>
</dbReference>
<reference evidence="2" key="1">
    <citation type="submission" date="2017-04" db="EMBL/GenBank/DDBJ databases">
        <authorList>
            <person name="Varghese N."/>
            <person name="Submissions S."/>
        </authorList>
    </citation>
    <scope>NUCLEOTIDE SEQUENCE [LARGE SCALE GENOMIC DNA]</scope>
    <source>
        <strain evidence="2">DSM 19835</strain>
    </source>
</reference>
<evidence type="ECO:0000313" key="2">
    <source>
        <dbReference type="Proteomes" id="UP000193420"/>
    </source>
</evidence>
<accession>A0A1X7HXA8</accession>
<dbReference type="Proteomes" id="UP000193420">
    <property type="component" value="Unassembled WGS sequence"/>
</dbReference>
<evidence type="ECO:0000313" key="1">
    <source>
        <dbReference type="EMBL" id="SMG06338.1"/>
    </source>
</evidence>
<proteinExistence type="predicted"/>
<name>A0A1X7HXA8_9FLAO</name>
<organism evidence="1 2">
    <name type="scientific">Arenibacter troitsensis</name>
    <dbReference type="NCBI Taxonomy" id="188872"/>
    <lineage>
        <taxon>Bacteria</taxon>
        <taxon>Pseudomonadati</taxon>
        <taxon>Bacteroidota</taxon>
        <taxon>Flavobacteriia</taxon>
        <taxon>Flavobacteriales</taxon>
        <taxon>Flavobacteriaceae</taxon>
        <taxon>Arenibacter</taxon>
    </lineage>
</organism>
<keyword evidence="2" id="KW-1185">Reference proteome</keyword>
<dbReference type="AlphaFoldDB" id="A0A1X7HXA8"/>